<keyword evidence="3" id="KW-0815">Transposition</keyword>
<evidence type="ECO:0000256" key="3">
    <source>
        <dbReference type="ARBA" id="ARBA00022578"/>
    </source>
</evidence>
<evidence type="ECO:0000256" key="5">
    <source>
        <dbReference type="ARBA" id="ARBA00023172"/>
    </source>
</evidence>
<evidence type="ECO:0008006" key="8">
    <source>
        <dbReference type="Google" id="ProtNLM"/>
    </source>
</evidence>
<organism evidence="6">
    <name type="scientific">Veillonella atypica</name>
    <dbReference type="NCBI Taxonomy" id="39777"/>
    <lineage>
        <taxon>Bacteria</taxon>
        <taxon>Bacillati</taxon>
        <taxon>Bacillota</taxon>
        <taxon>Negativicutes</taxon>
        <taxon>Veillonellales</taxon>
        <taxon>Veillonellaceae</taxon>
        <taxon>Veillonella</taxon>
    </lineage>
</organism>
<evidence type="ECO:0000256" key="2">
    <source>
        <dbReference type="ARBA" id="ARBA00010961"/>
    </source>
</evidence>
<evidence type="ECO:0000256" key="4">
    <source>
        <dbReference type="ARBA" id="ARBA00023125"/>
    </source>
</evidence>
<proteinExistence type="inferred from homology"/>
<reference evidence="6 7" key="1">
    <citation type="submission" date="2016-01" db="EMBL/GenBank/DDBJ databases">
        <authorList>
            <person name="Oliw E.H."/>
        </authorList>
    </citation>
    <scope>NUCLEOTIDE SEQUENCE [LARGE SCALE GENOMIC DNA]</scope>
    <source>
        <strain evidence="6 7">CMW7756B</strain>
    </source>
</reference>
<sequence>MEEEFMRQIKCPDCNETCIKHGILKSGSQRWFCKHCKVAFTVKINNLSKELSLFLNWLFSTDIQADMPGKGRTFRRKTAKFWSIWPLPPKVEEVHDVVYLDGIYLARNLCVLICCNDTHVLGWYVCRYEHARAWQCLMERIAEPKVVVSDGANGLPKALRKVWPHSSHQRCLFHIFCQVRRYTTSRPKTLAGKDLYTLAKDLFNVKTMDQAFIWINKLSAWRMTYSDFLREMTIDEFGNKRSTHERLLKAESSLWRLIRQQTLFTFLECIDITIPTTNNRIEGGVNAQLRSMLRAHRGLSLERRLKAVYWWCYMHSPRPLSISDILNCMPTDESIAAIYKRLSDYCQIDRSIPQWGDAPVWNELHMSTDFPTYWD</sequence>
<evidence type="ECO:0000313" key="6">
    <source>
        <dbReference type="EMBL" id="KXA64026.1"/>
    </source>
</evidence>
<evidence type="ECO:0000256" key="1">
    <source>
        <dbReference type="ARBA" id="ARBA00002190"/>
    </source>
</evidence>
<dbReference type="NCBIfam" id="NF033544">
    <property type="entry name" value="transpos_IS1249"/>
    <property type="match status" value="1"/>
</dbReference>
<dbReference type="GO" id="GO:0004803">
    <property type="term" value="F:transposase activity"/>
    <property type="evidence" value="ECO:0007669"/>
    <property type="project" value="InterPro"/>
</dbReference>
<dbReference type="GO" id="GO:0003677">
    <property type="term" value="F:DNA binding"/>
    <property type="evidence" value="ECO:0007669"/>
    <property type="project" value="UniProtKB-KW"/>
</dbReference>
<protein>
    <recommendedName>
        <fullName evidence="8">IS1249 family transposase</fullName>
    </recommendedName>
</protein>
<dbReference type="EMBL" id="LRQT01000041">
    <property type="protein sequence ID" value="KXA64026.1"/>
    <property type="molecule type" value="Genomic_DNA"/>
</dbReference>
<accession>A0A133S4M6</accession>
<dbReference type="PATRIC" id="fig|39777.7.peg.1044"/>
<dbReference type="InterPro" id="IPR001207">
    <property type="entry name" value="Transposase_mutator"/>
</dbReference>
<dbReference type="Pfam" id="PF00872">
    <property type="entry name" value="Transposase_mut"/>
    <property type="match status" value="1"/>
</dbReference>
<keyword evidence="4" id="KW-0238">DNA-binding</keyword>
<evidence type="ECO:0000313" key="7">
    <source>
        <dbReference type="Proteomes" id="UP000070226"/>
    </source>
</evidence>
<dbReference type="InterPro" id="IPR048004">
    <property type="entry name" value="IS1249_transpos"/>
</dbReference>
<keyword evidence="5" id="KW-0233">DNA recombination</keyword>
<gene>
    <name evidence="6" type="ORF">HMPREF3233_01075</name>
</gene>
<dbReference type="Proteomes" id="UP000070226">
    <property type="component" value="Unassembled WGS sequence"/>
</dbReference>
<comment type="caution">
    <text evidence="6">The sequence shown here is derived from an EMBL/GenBank/DDBJ whole genome shotgun (WGS) entry which is preliminary data.</text>
</comment>
<name>A0A133S4M6_9FIRM</name>
<dbReference type="PROSITE" id="PS01007">
    <property type="entry name" value="TRANSPOSASE_MUTATOR"/>
    <property type="match status" value="1"/>
</dbReference>
<dbReference type="GO" id="GO:0006313">
    <property type="term" value="P:DNA transposition"/>
    <property type="evidence" value="ECO:0007669"/>
    <property type="project" value="InterPro"/>
</dbReference>
<comment type="function">
    <text evidence="1">Required for the transposition of the insertion element.</text>
</comment>
<dbReference type="AlphaFoldDB" id="A0A133S4M6"/>
<comment type="similarity">
    <text evidence="2">Belongs to the transposase mutator family.</text>
</comment>